<name>A0A9X2BV88_9PROT</name>
<dbReference type="AlphaFoldDB" id="A0A9X2BV88"/>
<sequence length="535" mass="58748">MHLHRRAMLGGAAALAAATLGRPSLGQGTGGGAGGRGSVVRFIPSTPLPSLDPISATSYVIRNHGYLVYDTLFATDEHFNIRPQMVESWDTAPDRLRWTFHLRDGLLFHDETPVRAADCIASIKRWSARDAFGQTLAGFVEGYEAVDARTFAIRLKRPFPLLPDALGKISSNVPFIMPERIASTDPMRNIAEAIGSGPWRMLQSGWVPGQTASYERFAKYRPREEAPSWAAGGKVAKIDRIEWLALTEPAAAVGAITQGEVDWYEQPPVDLLPVLRRDRNIEVVNVPLGLSLIMRFNQTQAPFNNPKVRQALAMAANQADYMQSVVGSPDYYAESKSFFTRGTPMSTGAGGAEAMRADLARARAMLKEAGYGNERVVLLAPADQPIAYNQSLVSQDLLKQLGMNVDLVATDWASFIGRRANRGPVEAGGWSMFHTLWSGADTLNPAMHTLLRANGSAAWFGWPEDTTLEGLRDQWLAATDDAARKTLAGQIEQRAFQSLPYVPMGQVQQPMAYRKSLRGMVLAPAQFFWNMEKQG</sequence>
<dbReference type="GO" id="GO:0030288">
    <property type="term" value="C:outer membrane-bounded periplasmic space"/>
    <property type="evidence" value="ECO:0007669"/>
    <property type="project" value="UniProtKB-ARBA"/>
</dbReference>
<dbReference type="Pfam" id="PF00496">
    <property type="entry name" value="SBP_bac_5"/>
    <property type="match status" value="1"/>
</dbReference>
<evidence type="ECO:0000259" key="4">
    <source>
        <dbReference type="Pfam" id="PF00496"/>
    </source>
</evidence>
<dbReference type="SUPFAM" id="SSF53850">
    <property type="entry name" value="Periplasmic binding protein-like II"/>
    <property type="match status" value="1"/>
</dbReference>
<dbReference type="Proteomes" id="UP001139516">
    <property type="component" value="Unassembled WGS sequence"/>
</dbReference>
<gene>
    <name evidence="5" type="ORF">M0638_10570</name>
</gene>
<comment type="subcellular location">
    <subcellularLocation>
        <location evidence="1">Periplasm</location>
    </subcellularLocation>
</comment>
<reference evidence="5" key="1">
    <citation type="submission" date="2022-04" db="EMBL/GenBank/DDBJ databases">
        <title>Roseomonas acroporae sp. nov., isolated from coral Acropora digitifera.</title>
        <authorList>
            <person name="Sun H."/>
        </authorList>
    </citation>
    <scope>NUCLEOTIDE SEQUENCE</scope>
    <source>
        <strain evidence="5">NAR14</strain>
    </source>
</reference>
<protein>
    <submittedName>
        <fullName evidence="5">ABC transporter substrate-binding protein</fullName>
    </submittedName>
</protein>
<dbReference type="Gene3D" id="3.10.105.10">
    <property type="entry name" value="Dipeptide-binding Protein, Domain 3"/>
    <property type="match status" value="1"/>
</dbReference>
<dbReference type="GO" id="GO:1904680">
    <property type="term" value="F:peptide transmembrane transporter activity"/>
    <property type="evidence" value="ECO:0007669"/>
    <property type="project" value="TreeGrafter"/>
</dbReference>
<feature type="domain" description="Solute-binding protein family 5" evidence="4">
    <location>
        <begin position="81"/>
        <end position="445"/>
    </location>
</feature>
<evidence type="ECO:0000256" key="1">
    <source>
        <dbReference type="ARBA" id="ARBA00004418"/>
    </source>
</evidence>
<dbReference type="Gene3D" id="3.40.190.10">
    <property type="entry name" value="Periplasmic binding protein-like II"/>
    <property type="match status" value="1"/>
</dbReference>
<keyword evidence="3" id="KW-0732">Signal</keyword>
<dbReference type="RefSeq" id="WP_248666947.1">
    <property type="nucleotide sequence ID" value="NZ_JALPRX010000038.1"/>
</dbReference>
<dbReference type="InterPro" id="IPR039424">
    <property type="entry name" value="SBP_5"/>
</dbReference>
<evidence type="ECO:0000256" key="2">
    <source>
        <dbReference type="ARBA" id="ARBA00005695"/>
    </source>
</evidence>
<dbReference type="GO" id="GO:0043190">
    <property type="term" value="C:ATP-binding cassette (ABC) transporter complex"/>
    <property type="evidence" value="ECO:0007669"/>
    <property type="project" value="InterPro"/>
</dbReference>
<evidence type="ECO:0000313" key="5">
    <source>
        <dbReference type="EMBL" id="MCK8784826.1"/>
    </source>
</evidence>
<evidence type="ECO:0000313" key="6">
    <source>
        <dbReference type="Proteomes" id="UP001139516"/>
    </source>
</evidence>
<proteinExistence type="inferred from homology"/>
<comment type="caution">
    <text evidence="5">The sequence shown here is derived from an EMBL/GenBank/DDBJ whole genome shotgun (WGS) entry which is preliminary data.</text>
</comment>
<dbReference type="PIRSF" id="PIRSF002741">
    <property type="entry name" value="MppA"/>
    <property type="match status" value="1"/>
</dbReference>
<dbReference type="PANTHER" id="PTHR30290:SF38">
    <property type="entry name" value="D,D-DIPEPTIDE-BINDING PERIPLASMIC PROTEIN DDPA-RELATED"/>
    <property type="match status" value="1"/>
</dbReference>
<evidence type="ECO:0000256" key="3">
    <source>
        <dbReference type="ARBA" id="ARBA00022729"/>
    </source>
</evidence>
<keyword evidence="6" id="KW-1185">Reference proteome</keyword>
<organism evidence="5 6">
    <name type="scientific">Roseomonas acroporae</name>
    <dbReference type="NCBI Taxonomy" id="2937791"/>
    <lineage>
        <taxon>Bacteria</taxon>
        <taxon>Pseudomonadati</taxon>
        <taxon>Pseudomonadota</taxon>
        <taxon>Alphaproteobacteria</taxon>
        <taxon>Acetobacterales</taxon>
        <taxon>Roseomonadaceae</taxon>
        <taxon>Roseomonas</taxon>
    </lineage>
</organism>
<dbReference type="CDD" id="cd08502">
    <property type="entry name" value="PBP2_NikA_DppA_OppA_like_16"/>
    <property type="match status" value="1"/>
</dbReference>
<comment type="similarity">
    <text evidence="2">Belongs to the bacterial solute-binding protein 5 family.</text>
</comment>
<dbReference type="PANTHER" id="PTHR30290">
    <property type="entry name" value="PERIPLASMIC BINDING COMPONENT OF ABC TRANSPORTER"/>
    <property type="match status" value="1"/>
</dbReference>
<dbReference type="GO" id="GO:0015833">
    <property type="term" value="P:peptide transport"/>
    <property type="evidence" value="ECO:0007669"/>
    <property type="project" value="TreeGrafter"/>
</dbReference>
<dbReference type="EMBL" id="JALPRX010000038">
    <property type="protein sequence ID" value="MCK8784826.1"/>
    <property type="molecule type" value="Genomic_DNA"/>
</dbReference>
<accession>A0A9X2BV88</accession>
<dbReference type="Gene3D" id="3.90.76.10">
    <property type="entry name" value="Dipeptide-binding Protein, Domain 1"/>
    <property type="match status" value="1"/>
</dbReference>
<dbReference type="InterPro" id="IPR030678">
    <property type="entry name" value="Peptide/Ni-bd"/>
</dbReference>
<dbReference type="InterPro" id="IPR000914">
    <property type="entry name" value="SBP_5_dom"/>
</dbReference>